<protein>
    <submittedName>
        <fullName evidence="1">Uncharacterized protein</fullName>
    </submittedName>
</protein>
<accession>A0A127QCZ9</accession>
<dbReference type="PATRIC" id="fig|279058.17.peg.93"/>
<keyword evidence="2" id="KW-1185">Reference proteome</keyword>
<evidence type="ECO:0000313" key="1">
    <source>
        <dbReference type="EMBL" id="AMP07910.1"/>
    </source>
</evidence>
<dbReference type="AlphaFoldDB" id="A0A127QCZ9"/>
<dbReference type="Proteomes" id="UP000071778">
    <property type="component" value="Chromosome"/>
</dbReference>
<dbReference type="EMBL" id="CP013235">
    <property type="protein sequence ID" value="AMP07910.1"/>
    <property type="molecule type" value="Genomic_DNA"/>
</dbReference>
<gene>
    <name evidence="1" type="ORF">CAter282_0086</name>
</gene>
<organism evidence="1 2">
    <name type="scientific">Collimonas arenae</name>
    <dbReference type="NCBI Taxonomy" id="279058"/>
    <lineage>
        <taxon>Bacteria</taxon>
        <taxon>Pseudomonadati</taxon>
        <taxon>Pseudomonadota</taxon>
        <taxon>Betaproteobacteria</taxon>
        <taxon>Burkholderiales</taxon>
        <taxon>Oxalobacteraceae</taxon>
        <taxon>Collimonas</taxon>
    </lineage>
</organism>
<sequence>MDSAFLHGLGQKQTFTSVMLPSIPGQNVDYIQGNRPFQRGAVHEVKSGYIALRFIDIE</sequence>
<reference evidence="1 2" key="1">
    <citation type="submission" date="2015-11" db="EMBL/GenBank/DDBJ databases">
        <title>Exploring the genomic traits of fungus-feeding bacterial genus Collimonas.</title>
        <authorList>
            <person name="Song C."/>
            <person name="Schmidt R."/>
            <person name="de Jager V."/>
            <person name="Krzyzanowska D."/>
            <person name="Jongedijk E."/>
            <person name="Cankar K."/>
            <person name="Beekwilder J."/>
            <person name="van Veen A."/>
            <person name="de Boer W."/>
            <person name="van Veen J.A."/>
            <person name="Garbeva P."/>
        </authorList>
    </citation>
    <scope>NUCLEOTIDE SEQUENCE [LARGE SCALE GENOMIC DNA]</scope>
    <source>
        <strain evidence="1 2">Ter282</strain>
    </source>
</reference>
<proteinExistence type="predicted"/>
<evidence type="ECO:0000313" key="2">
    <source>
        <dbReference type="Proteomes" id="UP000071778"/>
    </source>
</evidence>
<name>A0A127QCZ9_9BURK</name>